<dbReference type="Pfam" id="PF13855">
    <property type="entry name" value="LRR_8"/>
    <property type="match status" value="1"/>
</dbReference>
<dbReference type="InterPro" id="IPR032675">
    <property type="entry name" value="LRR_dom_sf"/>
</dbReference>
<keyword evidence="2" id="KW-1185">Reference proteome</keyword>
<organism evidence="1 2">
    <name type="scientific">Pararge aegeria aegeria</name>
    <dbReference type="NCBI Taxonomy" id="348720"/>
    <lineage>
        <taxon>Eukaryota</taxon>
        <taxon>Metazoa</taxon>
        <taxon>Ecdysozoa</taxon>
        <taxon>Arthropoda</taxon>
        <taxon>Hexapoda</taxon>
        <taxon>Insecta</taxon>
        <taxon>Pterygota</taxon>
        <taxon>Neoptera</taxon>
        <taxon>Endopterygota</taxon>
        <taxon>Lepidoptera</taxon>
        <taxon>Glossata</taxon>
        <taxon>Ditrysia</taxon>
        <taxon>Papilionoidea</taxon>
        <taxon>Nymphalidae</taxon>
        <taxon>Satyrinae</taxon>
        <taxon>Satyrini</taxon>
        <taxon>Parargina</taxon>
        <taxon>Pararge</taxon>
    </lineage>
</organism>
<evidence type="ECO:0000313" key="1">
    <source>
        <dbReference type="EMBL" id="CAH2234400.1"/>
    </source>
</evidence>
<dbReference type="SUPFAM" id="SSF52075">
    <property type="entry name" value="Outer arm dynein light chain 1"/>
    <property type="match status" value="1"/>
</dbReference>
<dbReference type="AlphaFoldDB" id="A0A8S4RBD0"/>
<sequence length="116" mass="13049">MFLRLWLPGRDRYVAIPQPSICVYGVYNKNKLEILLAAENQISEINVSSDALARLKKLAVLDLTNNSIVTVPPELGNFTHLRSLELMGNCFRQPRHAVLTKGTASILSYLRDRIPS</sequence>
<dbReference type="OrthoDB" id="660555at2759"/>
<dbReference type="Proteomes" id="UP000838756">
    <property type="component" value="Unassembled WGS sequence"/>
</dbReference>
<dbReference type="Gene3D" id="3.80.10.10">
    <property type="entry name" value="Ribonuclease Inhibitor"/>
    <property type="match status" value="1"/>
</dbReference>
<accession>A0A8S4RBD0</accession>
<dbReference type="EMBL" id="CAKXAJ010025059">
    <property type="protein sequence ID" value="CAH2234400.1"/>
    <property type="molecule type" value="Genomic_DNA"/>
</dbReference>
<reference evidence="1" key="1">
    <citation type="submission" date="2022-03" db="EMBL/GenBank/DDBJ databases">
        <authorList>
            <person name="Lindestad O."/>
        </authorList>
    </citation>
    <scope>NUCLEOTIDE SEQUENCE</scope>
</reference>
<evidence type="ECO:0000313" key="2">
    <source>
        <dbReference type="Proteomes" id="UP000838756"/>
    </source>
</evidence>
<protein>
    <submittedName>
        <fullName evidence="1">Jg21204 protein</fullName>
    </submittedName>
</protein>
<comment type="caution">
    <text evidence="1">The sequence shown here is derived from an EMBL/GenBank/DDBJ whole genome shotgun (WGS) entry which is preliminary data.</text>
</comment>
<dbReference type="InterPro" id="IPR001611">
    <property type="entry name" value="Leu-rich_rpt"/>
</dbReference>
<proteinExistence type="predicted"/>
<gene>
    <name evidence="1" type="primary">jg21204</name>
    <name evidence="1" type="ORF">PAEG_LOCUS12237</name>
</gene>
<name>A0A8S4RBD0_9NEOP</name>